<evidence type="ECO:0000256" key="2">
    <source>
        <dbReference type="ARBA" id="ARBA00022670"/>
    </source>
</evidence>
<name>A0AAP0WUR6_LIQFO</name>
<dbReference type="GO" id="GO:0006508">
    <property type="term" value="P:proteolysis"/>
    <property type="evidence" value="ECO:0007669"/>
    <property type="project" value="UniProtKB-KW"/>
</dbReference>
<dbReference type="PANTHER" id="PTHR47967">
    <property type="entry name" value="OS07G0603500 PROTEIN-RELATED"/>
    <property type="match status" value="1"/>
</dbReference>
<comment type="caution">
    <text evidence="6">The sequence shown here is derived from an EMBL/GenBank/DDBJ whole genome shotgun (WGS) entry which is preliminary data.</text>
</comment>
<dbReference type="InterPro" id="IPR021109">
    <property type="entry name" value="Peptidase_aspartic_dom_sf"/>
</dbReference>
<keyword evidence="2" id="KW-0645">Protease</keyword>
<feature type="signal peptide" evidence="4">
    <location>
        <begin position="1"/>
        <end position="27"/>
    </location>
</feature>
<proteinExistence type="inferred from homology"/>
<dbReference type="EMBL" id="JBBPBK010000010">
    <property type="protein sequence ID" value="KAK9277343.1"/>
    <property type="molecule type" value="Genomic_DNA"/>
</dbReference>
<dbReference type="GO" id="GO:0004190">
    <property type="term" value="F:aspartic-type endopeptidase activity"/>
    <property type="evidence" value="ECO:0007669"/>
    <property type="project" value="InterPro"/>
</dbReference>
<dbReference type="AlphaFoldDB" id="A0AAP0WUR6"/>
<dbReference type="InterPro" id="IPR051708">
    <property type="entry name" value="Plant_Aspart_Prot_A1"/>
</dbReference>
<dbReference type="Pfam" id="PF14543">
    <property type="entry name" value="TAXi_N"/>
    <property type="match status" value="1"/>
</dbReference>
<dbReference type="CDD" id="cd05476">
    <property type="entry name" value="pepsin_A_like_plant"/>
    <property type="match status" value="1"/>
</dbReference>
<feature type="chain" id="PRO_5042843781" description="Peptidase A1 domain-containing protein" evidence="4">
    <location>
        <begin position="28"/>
        <end position="324"/>
    </location>
</feature>
<dbReference type="SUPFAM" id="SSF50630">
    <property type="entry name" value="Acid proteases"/>
    <property type="match status" value="1"/>
</dbReference>
<dbReference type="InterPro" id="IPR001969">
    <property type="entry name" value="Aspartic_peptidase_AS"/>
</dbReference>
<comment type="similarity">
    <text evidence="1">Belongs to the peptidase A1 family.</text>
</comment>
<organism evidence="6 7">
    <name type="scientific">Liquidambar formosana</name>
    <name type="common">Formosan gum</name>
    <dbReference type="NCBI Taxonomy" id="63359"/>
    <lineage>
        <taxon>Eukaryota</taxon>
        <taxon>Viridiplantae</taxon>
        <taxon>Streptophyta</taxon>
        <taxon>Embryophyta</taxon>
        <taxon>Tracheophyta</taxon>
        <taxon>Spermatophyta</taxon>
        <taxon>Magnoliopsida</taxon>
        <taxon>eudicotyledons</taxon>
        <taxon>Gunneridae</taxon>
        <taxon>Pentapetalae</taxon>
        <taxon>Saxifragales</taxon>
        <taxon>Altingiaceae</taxon>
        <taxon>Liquidambar</taxon>
    </lineage>
</organism>
<sequence length="324" mass="35073">MVSLSLLLPPLLSLLLILLMSTDLCSSSTTTEYLKLRLLHKSPFSSPSQALSSDTHRLSALFSALRAHQTLKFPVISGASTGSGQYFVNLRIGTPPQNLLLVVDTGSDLVWVTCSACKNCTSHPPGSAFLARHSATFSLHHCYASACRLVPHPKHNPCNHTRLHSPCRYEYSYADGSLTRGFFAKETTTLNTSSGIEAKLKNLAFGCGFRISGPSVSGPSFNGAHGVMGLGRGSLSLPTQLGHRFGNKFSYCLMDYTISPPPTSYLLIGGKQNTTLTTKSRLTYTPLQINTLAPTFYYVGIKTVSVNGVKLPIRPLRLGHRRVG</sequence>
<evidence type="ECO:0000256" key="4">
    <source>
        <dbReference type="SAM" id="SignalP"/>
    </source>
</evidence>
<dbReference type="PROSITE" id="PS51767">
    <property type="entry name" value="PEPTIDASE_A1"/>
    <property type="match status" value="1"/>
</dbReference>
<dbReference type="Proteomes" id="UP001415857">
    <property type="component" value="Unassembled WGS sequence"/>
</dbReference>
<reference evidence="6 7" key="1">
    <citation type="journal article" date="2024" name="Plant J.">
        <title>Genome sequences and population genomics reveal climatic adaptation and genomic divergence between two closely related sweetgum species.</title>
        <authorList>
            <person name="Xu W.Q."/>
            <person name="Ren C.Q."/>
            <person name="Zhang X.Y."/>
            <person name="Comes H.P."/>
            <person name="Liu X.H."/>
            <person name="Li Y.G."/>
            <person name="Kettle C.J."/>
            <person name="Jalonen R."/>
            <person name="Gaisberger H."/>
            <person name="Ma Y.Z."/>
            <person name="Qiu Y.X."/>
        </authorList>
    </citation>
    <scope>NUCLEOTIDE SEQUENCE [LARGE SCALE GENOMIC DNA]</scope>
    <source>
        <strain evidence="6">Hangzhou</strain>
    </source>
</reference>
<protein>
    <recommendedName>
        <fullName evidence="5">Peptidase A1 domain-containing protein</fullName>
    </recommendedName>
</protein>
<dbReference type="InterPro" id="IPR033121">
    <property type="entry name" value="PEPTIDASE_A1"/>
</dbReference>
<evidence type="ECO:0000256" key="1">
    <source>
        <dbReference type="ARBA" id="ARBA00007447"/>
    </source>
</evidence>
<gene>
    <name evidence="6" type="ORF">L1049_006884</name>
</gene>
<dbReference type="InterPro" id="IPR034161">
    <property type="entry name" value="Pepsin-like_plant"/>
</dbReference>
<accession>A0AAP0WUR6</accession>
<evidence type="ECO:0000313" key="7">
    <source>
        <dbReference type="Proteomes" id="UP001415857"/>
    </source>
</evidence>
<keyword evidence="4" id="KW-0732">Signal</keyword>
<dbReference type="Gene3D" id="2.40.70.10">
    <property type="entry name" value="Acid Proteases"/>
    <property type="match status" value="1"/>
</dbReference>
<evidence type="ECO:0000256" key="3">
    <source>
        <dbReference type="ARBA" id="ARBA00022801"/>
    </source>
</evidence>
<dbReference type="PROSITE" id="PS00141">
    <property type="entry name" value="ASP_PROTEASE"/>
    <property type="match status" value="1"/>
</dbReference>
<dbReference type="InterPro" id="IPR032861">
    <property type="entry name" value="TAXi_N"/>
</dbReference>
<evidence type="ECO:0000313" key="6">
    <source>
        <dbReference type="EMBL" id="KAK9277343.1"/>
    </source>
</evidence>
<keyword evidence="3" id="KW-0378">Hydrolase</keyword>
<evidence type="ECO:0000259" key="5">
    <source>
        <dbReference type="PROSITE" id="PS51767"/>
    </source>
</evidence>
<dbReference type="PANTHER" id="PTHR47967:SF46">
    <property type="entry name" value="ASPARTIC PROTEINASE NEPENTHESIN-1"/>
    <property type="match status" value="1"/>
</dbReference>
<keyword evidence="7" id="KW-1185">Reference proteome</keyword>
<feature type="domain" description="Peptidase A1" evidence="5">
    <location>
        <begin position="86"/>
        <end position="324"/>
    </location>
</feature>
<dbReference type="FunFam" id="2.40.70.10:FF:000215">
    <property type="entry name" value="Aspartyl protease family protein 2"/>
    <property type="match status" value="1"/>
</dbReference>